<feature type="compositionally biased region" description="Basic residues" evidence="1">
    <location>
        <begin position="465"/>
        <end position="476"/>
    </location>
</feature>
<evidence type="ECO:0000256" key="1">
    <source>
        <dbReference type="SAM" id="MobiDB-lite"/>
    </source>
</evidence>
<sequence length="803" mass="87422">MFISVAAQSHAAWPGPDSDAYTSAAASAIFPTWEQFNFSHLDLSQLISAPTLHSQALYEMPNGSACMPNRRAELRVKTQSRRPQQERQPSTHQQHRAIDLAVSNDGFYGTQLRSGDETFMPGDGYTVMASQNNYPSYPTYVSHQPPPLACSRKESHHPALPPPGFVEPDDFIKQEAPTQGYWSSPVPADLAFSSFAPEGAFTRWQPSFQELQDPNDTILGYHQYGLATTPHGLPQIPFEQQAAGQTMNLGNMPVEFRNYSNADSGSGSTFGSFSSTGASEMLESMVLSDEPTHISWPVSPTGNTSRDSMTTVTATGLPRGSYPSTSATWRPAPPTLQVPTVSPKLLRLRPSPTITPTSSSESILTAFFKGSRDGEQSGTPAEPVAVETEREPNSTAKNTPSARSTSSATSSSPAKLRKLLPSFESRRRQSPPIRSKDSASKANTNTRKPSRHHQSSHKPPSPPPIKRKTHKQKPKHPIVCDSLREVPEIAPPPPPPPSKSARKSLRLSTRSTPASSAPPPSETPAAVSAPILAPAPTQAPTTLVSPTASASITSTIPAPLAPLAPRPKKVLPATPLLTRFAPPKPPSAIVVAPVPDPIPRGFEDRAAADEYLIRSKKAGWTYKDIRRRGGFVEAESTLRGRYRTLTKSREQRVRKPAWSDKDLHLLEIAVRILAKPMSGCVAVEYPSASVGNGYGVPIPVADLNTARVPWKQVAEYIFSNGGSYRFGNSTCRKRWDRLAAEQVAAGKDLNRPFYEQPGKPILGDRKQEKGKKKSEKVEVEEEAEEAEYESDESESEDDDVEMD</sequence>
<feature type="compositionally biased region" description="Pro residues" evidence="1">
    <location>
        <begin position="489"/>
        <end position="498"/>
    </location>
</feature>
<reference evidence="2" key="1">
    <citation type="submission" date="2023-06" db="EMBL/GenBank/DDBJ databases">
        <title>Genome-scale phylogeny and comparative genomics of the fungal order Sordariales.</title>
        <authorList>
            <consortium name="Lawrence Berkeley National Laboratory"/>
            <person name="Hensen N."/>
            <person name="Bonometti L."/>
            <person name="Westerberg I."/>
            <person name="Brannstrom I.O."/>
            <person name="Guillou S."/>
            <person name="Cros-Aarteil S."/>
            <person name="Calhoun S."/>
            <person name="Haridas S."/>
            <person name="Kuo A."/>
            <person name="Mondo S."/>
            <person name="Pangilinan J."/>
            <person name="Riley R."/>
            <person name="Labutti K."/>
            <person name="Andreopoulos B."/>
            <person name="Lipzen A."/>
            <person name="Chen C."/>
            <person name="Yanf M."/>
            <person name="Daum C."/>
            <person name="Ng V."/>
            <person name="Clum A."/>
            <person name="Steindorff A."/>
            <person name="Ohm R."/>
            <person name="Martin F."/>
            <person name="Silar P."/>
            <person name="Natvig D."/>
            <person name="Lalanne C."/>
            <person name="Gautier V."/>
            <person name="Ament-Velasquez S.L."/>
            <person name="Kruys A."/>
            <person name="Hutchinson M.I."/>
            <person name="Powell A.J."/>
            <person name="Barry K."/>
            <person name="Miller A.N."/>
            <person name="Grigoriev I.V."/>
            <person name="Debuchy R."/>
            <person name="Gladieux P."/>
            <person name="Thoren M.H."/>
            <person name="Johannesson H."/>
        </authorList>
    </citation>
    <scope>NUCLEOTIDE SEQUENCE</scope>
    <source>
        <strain evidence="2">SMH4607-1</strain>
    </source>
</reference>
<dbReference type="Proteomes" id="UP001172102">
    <property type="component" value="Unassembled WGS sequence"/>
</dbReference>
<accession>A0AA40A9V1</accession>
<keyword evidence="3" id="KW-1185">Reference proteome</keyword>
<dbReference type="AlphaFoldDB" id="A0AA40A9V1"/>
<evidence type="ECO:0008006" key="4">
    <source>
        <dbReference type="Google" id="ProtNLM"/>
    </source>
</evidence>
<name>A0AA40A9V1_9PEZI</name>
<feature type="compositionally biased region" description="Acidic residues" evidence="1">
    <location>
        <begin position="778"/>
        <end position="803"/>
    </location>
</feature>
<feature type="region of interest" description="Disordered" evidence="1">
    <location>
        <begin position="292"/>
        <end position="338"/>
    </location>
</feature>
<protein>
    <recommendedName>
        <fullName evidence="4">Myb-like domain-containing protein</fullName>
    </recommendedName>
</protein>
<gene>
    <name evidence="2" type="ORF">B0H67DRAFT_303856</name>
</gene>
<feature type="region of interest" description="Disordered" evidence="1">
    <location>
        <begin position="369"/>
        <end position="527"/>
    </location>
</feature>
<feature type="compositionally biased region" description="Low complexity" evidence="1">
    <location>
        <begin position="399"/>
        <end position="414"/>
    </location>
</feature>
<feature type="compositionally biased region" description="Polar residues" evidence="1">
    <location>
        <begin position="298"/>
        <end position="314"/>
    </location>
</feature>
<proteinExistence type="predicted"/>
<feature type="region of interest" description="Disordered" evidence="1">
    <location>
        <begin position="749"/>
        <end position="803"/>
    </location>
</feature>
<comment type="caution">
    <text evidence="2">The sequence shown here is derived from an EMBL/GenBank/DDBJ whole genome shotgun (WGS) entry which is preliminary data.</text>
</comment>
<dbReference type="EMBL" id="JAUKUA010000005">
    <property type="protein sequence ID" value="KAK0711953.1"/>
    <property type="molecule type" value="Genomic_DNA"/>
</dbReference>
<organism evidence="2 3">
    <name type="scientific">Lasiosphaeris hirsuta</name>
    <dbReference type="NCBI Taxonomy" id="260670"/>
    <lineage>
        <taxon>Eukaryota</taxon>
        <taxon>Fungi</taxon>
        <taxon>Dikarya</taxon>
        <taxon>Ascomycota</taxon>
        <taxon>Pezizomycotina</taxon>
        <taxon>Sordariomycetes</taxon>
        <taxon>Sordariomycetidae</taxon>
        <taxon>Sordariales</taxon>
        <taxon>Lasiosphaeriaceae</taxon>
        <taxon>Lasiosphaeris</taxon>
    </lineage>
</organism>
<evidence type="ECO:0000313" key="2">
    <source>
        <dbReference type="EMBL" id="KAK0711953.1"/>
    </source>
</evidence>
<feature type="region of interest" description="Disordered" evidence="1">
    <location>
        <begin position="75"/>
        <end position="95"/>
    </location>
</feature>
<evidence type="ECO:0000313" key="3">
    <source>
        <dbReference type="Proteomes" id="UP001172102"/>
    </source>
</evidence>